<accession>A0A1U7NKV3</accession>
<dbReference type="RefSeq" id="WP_076341977.1">
    <property type="nucleotide sequence ID" value="NZ_CAPZTK010000211.1"/>
</dbReference>
<dbReference type="GeneID" id="78276127"/>
<dbReference type="InterPro" id="IPR029478">
    <property type="entry name" value="TM1586_NiRdase"/>
</dbReference>
<gene>
    <name evidence="7" type="ORF">BO225_09260</name>
</gene>
<dbReference type="GO" id="GO:0016491">
    <property type="term" value="F:oxidoreductase activity"/>
    <property type="evidence" value="ECO:0007669"/>
    <property type="project" value="UniProtKB-KW"/>
</dbReference>
<reference evidence="7 8" key="1">
    <citation type="submission" date="2016-11" db="EMBL/GenBank/DDBJ databases">
        <title>Description of two novel members of the family Erysipelotrichaceae: Ileibacterium lipovorans gen. nov., sp. nov. and Dubosiella newyorkensis, gen. nov., sp. nov.</title>
        <authorList>
            <person name="Cox L.M."/>
            <person name="Sohn J."/>
            <person name="Tyrrell K.L."/>
            <person name="Citron D.M."/>
            <person name="Lawson P.A."/>
            <person name="Patel N.B."/>
            <person name="Iizumi T."/>
            <person name="Perez-Perez G.I."/>
            <person name="Goldstein E.J."/>
            <person name="Blaser M.J."/>
        </authorList>
    </citation>
    <scope>NUCLEOTIDE SEQUENCE [LARGE SCALE GENOMIC DNA]</scope>
    <source>
        <strain evidence="7 8">NYU-BL-A4</strain>
    </source>
</reference>
<organism evidence="7 8">
    <name type="scientific">Dubosiella newyorkensis</name>
    <dbReference type="NCBI Taxonomy" id="1862672"/>
    <lineage>
        <taxon>Bacteria</taxon>
        <taxon>Bacillati</taxon>
        <taxon>Bacillota</taxon>
        <taxon>Erysipelotrichia</taxon>
        <taxon>Erysipelotrichales</taxon>
        <taxon>Erysipelotrichaceae</taxon>
        <taxon>Dubosiella</taxon>
    </lineage>
</organism>
<comment type="cofactor">
    <cofactor evidence="1">
        <name>FMN</name>
        <dbReference type="ChEBI" id="CHEBI:58210"/>
    </cofactor>
</comment>
<dbReference type="PANTHER" id="PTHR43673">
    <property type="entry name" value="NAD(P)H NITROREDUCTASE YDGI-RELATED"/>
    <property type="match status" value="1"/>
</dbReference>
<comment type="similarity">
    <text evidence="2">Belongs to the nitroreductase family.</text>
</comment>
<dbReference type="EMBL" id="MPKA01000088">
    <property type="protein sequence ID" value="OLU45122.1"/>
    <property type="molecule type" value="Genomic_DNA"/>
</dbReference>
<dbReference type="SUPFAM" id="SSF55469">
    <property type="entry name" value="FMN-dependent nitroreductase-like"/>
    <property type="match status" value="1"/>
</dbReference>
<proteinExistence type="inferred from homology"/>
<dbReference type="PANTHER" id="PTHR43673:SF2">
    <property type="entry name" value="NITROREDUCTASE"/>
    <property type="match status" value="1"/>
</dbReference>
<sequence length="222" mass="25179">MSLSMKEAIYTRHTVRQYKKKAIPQPILDKLSKRIEQVNQTYNTKISLKCDQKDGLFLPLRYVIAKNATNYMILASDDRIRADENIGEASADLMLYAQTLGLNTWWIGGTWNHKKVKTQAQADHVIGILVFGYGETSGKPHPSKNSREVSLYEGKEPDWFRKGVDAALLAPTALNKQNFFLQGKGDEVSIHTKEAAFSLADQGIVRYFFELGAGKDNFKWIY</sequence>
<evidence type="ECO:0000259" key="6">
    <source>
        <dbReference type="Pfam" id="PF14512"/>
    </source>
</evidence>
<dbReference type="Pfam" id="PF14512">
    <property type="entry name" value="TM1586_NiRdase"/>
    <property type="match status" value="1"/>
</dbReference>
<name>A0A1U7NKV3_9FIRM</name>
<evidence type="ECO:0000256" key="1">
    <source>
        <dbReference type="ARBA" id="ARBA00001917"/>
    </source>
</evidence>
<keyword evidence="8" id="KW-1185">Reference proteome</keyword>
<evidence type="ECO:0000256" key="4">
    <source>
        <dbReference type="ARBA" id="ARBA00022643"/>
    </source>
</evidence>
<dbReference type="Gene3D" id="3.40.109.10">
    <property type="entry name" value="NADH Oxidase"/>
    <property type="match status" value="1"/>
</dbReference>
<evidence type="ECO:0000256" key="2">
    <source>
        <dbReference type="ARBA" id="ARBA00007118"/>
    </source>
</evidence>
<dbReference type="Proteomes" id="UP000186705">
    <property type="component" value="Unassembled WGS sequence"/>
</dbReference>
<dbReference type="OrthoDB" id="9814075at2"/>
<comment type="caution">
    <text evidence="7">The sequence shown here is derived from an EMBL/GenBank/DDBJ whole genome shotgun (WGS) entry which is preliminary data.</text>
</comment>
<keyword evidence="3" id="KW-0285">Flavoprotein</keyword>
<dbReference type="STRING" id="1862672.BO225_09260"/>
<evidence type="ECO:0000256" key="3">
    <source>
        <dbReference type="ARBA" id="ARBA00022630"/>
    </source>
</evidence>
<protein>
    <recommendedName>
        <fullName evidence="6">Putative nitroreductase TM1586 domain-containing protein</fullName>
    </recommendedName>
</protein>
<dbReference type="InterPro" id="IPR000415">
    <property type="entry name" value="Nitroreductase-like"/>
</dbReference>
<evidence type="ECO:0000313" key="8">
    <source>
        <dbReference type="Proteomes" id="UP000186705"/>
    </source>
</evidence>
<evidence type="ECO:0000313" key="7">
    <source>
        <dbReference type="EMBL" id="OLU45122.1"/>
    </source>
</evidence>
<evidence type="ECO:0000256" key="5">
    <source>
        <dbReference type="ARBA" id="ARBA00023002"/>
    </source>
</evidence>
<keyword evidence="4" id="KW-0288">FMN</keyword>
<dbReference type="AlphaFoldDB" id="A0A1U7NKV3"/>
<keyword evidence="5" id="KW-0560">Oxidoreductase</keyword>
<feature type="domain" description="Putative nitroreductase TM1586" evidence="6">
    <location>
        <begin position="5"/>
        <end position="213"/>
    </location>
</feature>